<dbReference type="AlphaFoldDB" id="A0AA40CE47"/>
<evidence type="ECO:0000313" key="2">
    <source>
        <dbReference type="EMBL" id="KAK0634910.1"/>
    </source>
</evidence>
<dbReference type="Proteomes" id="UP001174934">
    <property type="component" value="Unassembled WGS sequence"/>
</dbReference>
<gene>
    <name evidence="2" type="ORF">B0T17DRAFT_22129</name>
</gene>
<keyword evidence="3" id="KW-1185">Reference proteome</keyword>
<name>A0AA40CE47_9PEZI</name>
<organism evidence="2 3">
    <name type="scientific">Bombardia bombarda</name>
    <dbReference type="NCBI Taxonomy" id="252184"/>
    <lineage>
        <taxon>Eukaryota</taxon>
        <taxon>Fungi</taxon>
        <taxon>Dikarya</taxon>
        <taxon>Ascomycota</taxon>
        <taxon>Pezizomycotina</taxon>
        <taxon>Sordariomycetes</taxon>
        <taxon>Sordariomycetidae</taxon>
        <taxon>Sordariales</taxon>
        <taxon>Lasiosphaeriaceae</taxon>
        <taxon>Bombardia</taxon>
    </lineage>
</organism>
<comment type="caution">
    <text evidence="2">The sequence shown here is derived from an EMBL/GenBank/DDBJ whole genome shotgun (WGS) entry which is preliminary data.</text>
</comment>
<protein>
    <submittedName>
        <fullName evidence="2">Uncharacterized protein</fullName>
    </submittedName>
</protein>
<dbReference type="EMBL" id="JAULSR010000001">
    <property type="protein sequence ID" value="KAK0634910.1"/>
    <property type="molecule type" value="Genomic_DNA"/>
</dbReference>
<proteinExistence type="predicted"/>
<reference evidence="2" key="1">
    <citation type="submission" date="2023-06" db="EMBL/GenBank/DDBJ databases">
        <title>Genome-scale phylogeny and comparative genomics of the fungal order Sordariales.</title>
        <authorList>
            <consortium name="Lawrence Berkeley National Laboratory"/>
            <person name="Hensen N."/>
            <person name="Bonometti L."/>
            <person name="Westerberg I."/>
            <person name="Brannstrom I.O."/>
            <person name="Guillou S."/>
            <person name="Cros-Aarteil S."/>
            <person name="Calhoun S."/>
            <person name="Haridas S."/>
            <person name="Kuo A."/>
            <person name="Mondo S."/>
            <person name="Pangilinan J."/>
            <person name="Riley R."/>
            <person name="LaButti K."/>
            <person name="Andreopoulos B."/>
            <person name="Lipzen A."/>
            <person name="Chen C."/>
            <person name="Yanf M."/>
            <person name="Daum C."/>
            <person name="Ng V."/>
            <person name="Clum A."/>
            <person name="Steindorff A."/>
            <person name="Ohm R."/>
            <person name="Martin F."/>
            <person name="Silar P."/>
            <person name="Natvig D."/>
            <person name="Lalanne C."/>
            <person name="Gautier V."/>
            <person name="Ament-velasquez S.L."/>
            <person name="Kruys A."/>
            <person name="Hutchinson M.I."/>
            <person name="Powell A.J."/>
            <person name="Barry K."/>
            <person name="Miller A.N."/>
            <person name="Grigoriev I.V."/>
            <person name="Debuchy R."/>
            <person name="Gladieux P."/>
            <person name="Thoren M.H."/>
            <person name="Johannesson H."/>
        </authorList>
    </citation>
    <scope>NUCLEOTIDE SEQUENCE</scope>
    <source>
        <strain evidence="2">SMH3391-2</strain>
    </source>
</reference>
<accession>A0AA40CE47</accession>
<evidence type="ECO:0000256" key="1">
    <source>
        <dbReference type="SAM" id="SignalP"/>
    </source>
</evidence>
<feature type="chain" id="PRO_5041335611" evidence="1">
    <location>
        <begin position="21"/>
        <end position="140"/>
    </location>
</feature>
<keyword evidence="1" id="KW-0732">Signal</keyword>
<evidence type="ECO:0000313" key="3">
    <source>
        <dbReference type="Proteomes" id="UP001174934"/>
    </source>
</evidence>
<sequence length="140" mass="15534">MHACMHVRLLLACLLAACHGSLLTRAPVCLGEEEKKKSKLTHSLSQGMNVNGSFSLTPKNLRLSTNKPGPRHLLHSILELVIQKQFAILLAILEINHQQSTMLAPALQPNKRAHLAITNPPWPGWPWKGTLLFVCLSNLR</sequence>
<feature type="signal peptide" evidence="1">
    <location>
        <begin position="1"/>
        <end position="20"/>
    </location>
</feature>